<feature type="transmembrane region" description="Helical" evidence="6">
    <location>
        <begin position="151"/>
        <end position="169"/>
    </location>
</feature>
<keyword evidence="4 6" id="KW-1133">Transmembrane helix</keyword>
<feature type="transmembrane region" description="Helical" evidence="6">
    <location>
        <begin position="94"/>
        <end position="117"/>
    </location>
</feature>
<dbReference type="PANTHER" id="PTHR43370">
    <property type="entry name" value="SUGAR ABC TRANSPORTER INTEGRAL MEMBRANE PROTEIN-RELATED"/>
    <property type="match status" value="1"/>
</dbReference>
<reference evidence="7 9" key="1">
    <citation type="submission" date="2017-09" db="EMBL/GenBank/DDBJ databases">
        <title>Complete Genome Sequences of Two Strains of the Meat Spoilage Bacterium Brochothrix thermosphacta Isolated from Ground Chicken.</title>
        <authorList>
            <person name="Paoli G.C."/>
            <person name="Wijey C."/>
            <person name="Chen C.-Y."/>
            <person name="Nguyen L."/>
            <person name="Yan X."/>
            <person name="Irwin P.L."/>
        </authorList>
    </citation>
    <scope>NUCLEOTIDE SEQUENCE [LARGE SCALE GENOMIC DNA]</scope>
    <source>
        <strain evidence="7 9">BI</strain>
    </source>
</reference>
<dbReference type="KEGG" id="bths:CNY62_01115"/>
<keyword evidence="5 6" id="KW-0472">Membrane</keyword>
<reference evidence="10" key="2">
    <citation type="submission" date="2018-04" db="EMBL/GenBank/DDBJ databases">
        <authorList>
            <person name="Illikoud N."/>
        </authorList>
    </citation>
    <scope>NUCLEOTIDE SEQUENCE [LARGE SCALE GENOMIC DNA]</scope>
</reference>
<feature type="transmembrane region" description="Helical" evidence="6">
    <location>
        <begin position="251"/>
        <end position="274"/>
    </location>
</feature>
<evidence type="ECO:0000313" key="7">
    <source>
        <dbReference type="EMBL" id="ATF25091.1"/>
    </source>
</evidence>
<evidence type="ECO:0000256" key="4">
    <source>
        <dbReference type="ARBA" id="ARBA00022989"/>
    </source>
</evidence>
<feature type="transmembrane region" description="Helical" evidence="6">
    <location>
        <begin position="225"/>
        <end position="244"/>
    </location>
</feature>
<feature type="transmembrane region" description="Helical" evidence="6">
    <location>
        <begin position="60"/>
        <end position="82"/>
    </location>
</feature>
<feature type="transmembrane region" description="Helical" evidence="6">
    <location>
        <begin position="33"/>
        <end position="54"/>
    </location>
</feature>
<dbReference type="GO" id="GO:0005886">
    <property type="term" value="C:plasma membrane"/>
    <property type="evidence" value="ECO:0007669"/>
    <property type="project" value="UniProtKB-SubCell"/>
</dbReference>
<sequence>MDTLSLIVSSTLLMSAPLIFTALGGLLSERAGVVNIGLEGLMIMGAFSGIVFNLTFADTFGAWTTLLATLFAMVCSGVFALFHAVATITFRADHIISGTALNFLALGLTVFLTKIIYGKGQTDTISQNVDYSNIPILQDIPFIGQIFFQRISFYSYIAIIVAIVIWFVLNKTVFGLRLRSVGEHPLAADTMGIKVNRMRYIAVIMSGMLGGIGGALYAQSFTNNFNATTIAGQGFMALAALIFGKWNPLGALGAGLFFGFAQSLAVIGGSLPFFSHWPTIIMQILPYVLTILALAGLIGKAEGPKANGVNYVKPK</sequence>
<evidence type="ECO:0000256" key="5">
    <source>
        <dbReference type="ARBA" id="ARBA00023136"/>
    </source>
</evidence>
<dbReference type="GeneID" id="66538280"/>
<dbReference type="CDD" id="cd06580">
    <property type="entry name" value="TM_PBP1_transp_TpRbsC_like"/>
    <property type="match status" value="1"/>
</dbReference>
<organism evidence="7 9">
    <name type="scientific">Brochothrix thermosphacta</name>
    <name type="common">Microbacterium thermosphactum</name>
    <dbReference type="NCBI Taxonomy" id="2756"/>
    <lineage>
        <taxon>Bacteria</taxon>
        <taxon>Bacillati</taxon>
        <taxon>Bacillota</taxon>
        <taxon>Bacilli</taxon>
        <taxon>Bacillales</taxon>
        <taxon>Listeriaceae</taxon>
        <taxon>Brochothrix</taxon>
    </lineage>
</organism>
<evidence type="ECO:0000256" key="2">
    <source>
        <dbReference type="ARBA" id="ARBA00022475"/>
    </source>
</evidence>
<feature type="transmembrane region" description="Helical" evidence="6">
    <location>
        <begin position="6"/>
        <end position="26"/>
    </location>
</feature>
<keyword evidence="3 6" id="KW-0812">Transmembrane</keyword>
<dbReference type="EMBL" id="CP023483">
    <property type="protein sequence ID" value="ATF25091.1"/>
    <property type="molecule type" value="Genomic_DNA"/>
</dbReference>
<dbReference type="STRING" id="2756.BFR44_02400"/>
<comment type="subcellular location">
    <subcellularLocation>
        <location evidence="1">Cell membrane</location>
        <topology evidence="1">Multi-pass membrane protein</topology>
    </subcellularLocation>
</comment>
<accession>A0A1D2K6N9</accession>
<dbReference type="Proteomes" id="UP000270190">
    <property type="component" value="Unassembled WGS sequence"/>
</dbReference>
<gene>
    <name evidence="8" type="primary">nupQ</name>
    <name evidence="8" type="ORF">BTBSAS_20214</name>
    <name evidence="7" type="ORF">CNY62_01115</name>
</gene>
<evidence type="ECO:0000256" key="3">
    <source>
        <dbReference type="ARBA" id="ARBA00022692"/>
    </source>
</evidence>
<dbReference type="EMBL" id="OUNC01000012">
    <property type="protein sequence ID" value="SPP28344.1"/>
    <property type="molecule type" value="Genomic_DNA"/>
</dbReference>
<evidence type="ECO:0000313" key="9">
    <source>
        <dbReference type="Proteomes" id="UP000243591"/>
    </source>
</evidence>
<protein>
    <submittedName>
        <fullName evidence="7">ABC transporter permease</fullName>
    </submittedName>
    <submittedName>
        <fullName evidence="8">Permease of ABC guanosine transporter</fullName>
    </submittedName>
</protein>
<feature type="transmembrane region" description="Helical" evidence="6">
    <location>
        <begin position="200"/>
        <end position="219"/>
    </location>
</feature>
<dbReference type="AlphaFoldDB" id="A0A1D2K6N9"/>
<proteinExistence type="predicted"/>
<dbReference type="OrthoDB" id="9792579at2"/>
<evidence type="ECO:0000313" key="10">
    <source>
        <dbReference type="Proteomes" id="UP000270190"/>
    </source>
</evidence>
<dbReference type="InterPro" id="IPR001851">
    <property type="entry name" value="ABC_transp_permease"/>
</dbReference>
<name>A0A1D2K6N9_BROTH</name>
<reference evidence="8" key="3">
    <citation type="submission" date="2018-04" db="EMBL/GenBank/DDBJ databases">
        <authorList>
            <person name="Go L.Y."/>
            <person name="Mitchell J.A."/>
        </authorList>
    </citation>
    <scope>NUCLEOTIDE SEQUENCE</scope>
    <source>
        <strain evidence="8">BSAS1 3</strain>
    </source>
</reference>
<dbReference type="RefSeq" id="WP_029092168.1">
    <property type="nucleotide sequence ID" value="NZ_CBCPHX010000008.1"/>
</dbReference>
<keyword evidence="2" id="KW-1003">Cell membrane</keyword>
<feature type="transmembrane region" description="Helical" evidence="6">
    <location>
        <begin position="280"/>
        <end position="298"/>
    </location>
</feature>
<evidence type="ECO:0000256" key="6">
    <source>
        <dbReference type="SAM" id="Phobius"/>
    </source>
</evidence>
<dbReference type="Proteomes" id="UP000243591">
    <property type="component" value="Chromosome"/>
</dbReference>
<dbReference type="PANTHER" id="PTHR43370:SF1">
    <property type="entry name" value="GUANOSINE ABC TRANSPORTER PERMEASE PROTEIN NUPQ"/>
    <property type="match status" value="1"/>
</dbReference>
<dbReference type="GO" id="GO:0022857">
    <property type="term" value="F:transmembrane transporter activity"/>
    <property type="evidence" value="ECO:0007669"/>
    <property type="project" value="InterPro"/>
</dbReference>
<evidence type="ECO:0000313" key="8">
    <source>
        <dbReference type="EMBL" id="SPP28344.1"/>
    </source>
</evidence>
<evidence type="ECO:0000256" key="1">
    <source>
        <dbReference type="ARBA" id="ARBA00004651"/>
    </source>
</evidence>
<keyword evidence="9" id="KW-1185">Reference proteome</keyword>
<dbReference type="Pfam" id="PF02653">
    <property type="entry name" value="BPD_transp_2"/>
    <property type="match status" value="1"/>
</dbReference>